<organism evidence="2 3">
    <name type="scientific">Chryseobacterium indologenes</name>
    <name type="common">Flavobacterium indologenes</name>
    <dbReference type="NCBI Taxonomy" id="253"/>
    <lineage>
        <taxon>Bacteria</taxon>
        <taxon>Pseudomonadati</taxon>
        <taxon>Bacteroidota</taxon>
        <taxon>Flavobacteriia</taxon>
        <taxon>Flavobacteriales</taxon>
        <taxon>Weeksellaceae</taxon>
        <taxon>Chryseobacterium group</taxon>
        <taxon>Chryseobacterium</taxon>
    </lineage>
</organism>
<feature type="region of interest" description="Disordered" evidence="1">
    <location>
        <begin position="40"/>
        <end position="72"/>
    </location>
</feature>
<evidence type="ECO:0000313" key="3">
    <source>
        <dbReference type="Proteomes" id="UP000037953"/>
    </source>
</evidence>
<comment type="caution">
    <text evidence="2">The sequence shown here is derived from an EMBL/GenBank/DDBJ whole genome shotgun (WGS) entry which is preliminary data.</text>
</comment>
<protein>
    <recommendedName>
        <fullName evidence="4">Cytochrome C551</fullName>
    </recommendedName>
</protein>
<gene>
    <name evidence="2" type="ORF">AOB46_12165</name>
</gene>
<dbReference type="PATRIC" id="fig|253.9.peg.4279"/>
<dbReference type="RefSeq" id="WP_062699645.1">
    <property type="nucleotide sequence ID" value="NZ_LJOD01000007.1"/>
</dbReference>
<reference evidence="2 3" key="1">
    <citation type="journal article" date="2015" name="Genom Data">
        <title>Draft genome sequence of a multidrug-resistant Chryseobacterium indologenes isolate from Malaysia.</title>
        <authorList>
            <person name="Yu C.Y."/>
            <person name="Ang G.Y."/>
            <person name="Cheng H.J."/>
            <person name="Cheong Y.M."/>
            <person name="Yin W.F."/>
            <person name="Chan K.G."/>
        </authorList>
    </citation>
    <scope>NUCLEOTIDE SEQUENCE [LARGE SCALE GENOMIC DNA]</scope>
    <source>
        <strain evidence="2 3">CI_885</strain>
    </source>
</reference>
<evidence type="ECO:0008006" key="4">
    <source>
        <dbReference type="Google" id="ProtNLM"/>
    </source>
</evidence>
<evidence type="ECO:0000256" key="1">
    <source>
        <dbReference type="SAM" id="MobiDB-lite"/>
    </source>
</evidence>
<evidence type="ECO:0000313" key="2">
    <source>
        <dbReference type="EMBL" id="KPE50946.1"/>
    </source>
</evidence>
<dbReference type="OrthoDB" id="1275246at2"/>
<dbReference type="Proteomes" id="UP000037953">
    <property type="component" value="Unassembled WGS sequence"/>
</dbReference>
<dbReference type="PROSITE" id="PS51257">
    <property type="entry name" value="PROKAR_LIPOPROTEIN"/>
    <property type="match status" value="1"/>
</dbReference>
<accession>A0A0N0ZWG6</accession>
<dbReference type="AlphaFoldDB" id="A0A0N0ZWG6"/>
<name>A0A0N0ZWG6_CHRID</name>
<reference evidence="3" key="2">
    <citation type="submission" date="2015-09" db="EMBL/GenBank/DDBJ databases">
        <title>Draft genome sequence of a multidrug-resistant Chryseobacterium indologenes isolate from Malaysia.</title>
        <authorList>
            <person name="Yu C.Y."/>
            <person name="Ang G.Y."/>
            <person name="Chan K.-G."/>
        </authorList>
    </citation>
    <scope>NUCLEOTIDE SEQUENCE [LARGE SCALE GENOMIC DNA]</scope>
    <source>
        <strain evidence="3">CI_885</strain>
    </source>
</reference>
<dbReference type="EMBL" id="LJOD01000007">
    <property type="protein sequence ID" value="KPE50946.1"/>
    <property type="molecule type" value="Genomic_DNA"/>
</dbReference>
<proteinExistence type="predicted"/>
<sequence>MKFAISLMFLGLIVLSCRKETKVNTTTSDSVITDTIPSDTVVTAPTPMPSDTVGRADSASTNRMDTVKTKGK</sequence>